<evidence type="ECO:0000256" key="1">
    <source>
        <dbReference type="SAM" id="MobiDB-lite"/>
    </source>
</evidence>
<proteinExistence type="predicted"/>
<feature type="region of interest" description="Disordered" evidence="1">
    <location>
        <begin position="1"/>
        <end position="21"/>
    </location>
</feature>
<sequence length="85" mass="9382">MGNASRQSAEAPALSNITNHNHRGARIGNLCIGTATASMAGWERDESDALTHSRNLYQQNHFVQPIRPSPSRCRKPKSLFPIADR</sequence>
<dbReference type="AlphaFoldDB" id="A0A3M5X8W0"/>
<comment type="caution">
    <text evidence="2">The sequence shown here is derived from an EMBL/GenBank/DDBJ whole genome shotgun (WGS) entry which is preliminary data.</text>
</comment>
<evidence type="ECO:0000313" key="3">
    <source>
        <dbReference type="Proteomes" id="UP000274315"/>
    </source>
</evidence>
<organism evidence="2 3">
    <name type="scientific">Pseudomonas syringae pv. aptata</name>
    <dbReference type="NCBI Taxonomy" id="83167"/>
    <lineage>
        <taxon>Bacteria</taxon>
        <taxon>Pseudomonadati</taxon>
        <taxon>Pseudomonadota</taxon>
        <taxon>Gammaproteobacteria</taxon>
        <taxon>Pseudomonadales</taxon>
        <taxon>Pseudomonadaceae</taxon>
        <taxon>Pseudomonas</taxon>
        <taxon>Pseudomonas syringae</taxon>
    </lineage>
</organism>
<name>A0A3M5X8W0_PSEAP</name>
<reference evidence="2 3" key="1">
    <citation type="submission" date="2018-08" db="EMBL/GenBank/DDBJ databases">
        <title>Recombination of ecologically and evolutionarily significant loci maintains genetic cohesion in the Pseudomonas syringae species complex.</title>
        <authorList>
            <person name="Dillon M."/>
            <person name="Thakur S."/>
            <person name="Almeida R.N.D."/>
            <person name="Weir B.S."/>
            <person name="Guttman D.S."/>
        </authorList>
    </citation>
    <scope>NUCLEOTIDE SEQUENCE [LARGE SCALE GENOMIC DNA]</scope>
    <source>
        <strain evidence="2 3">ICMP 11935</strain>
    </source>
</reference>
<dbReference type="EMBL" id="RBUF01000085">
    <property type="protein sequence ID" value="RMU78163.1"/>
    <property type="molecule type" value="Genomic_DNA"/>
</dbReference>
<feature type="region of interest" description="Disordered" evidence="1">
    <location>
        <begin position="65"/>
        <end position="85"/>
    </location>
</feature>
<gene>
    <name evidence="2" type="ORF">ALP24_100791</name>
</gene>
<accession>A0A3M5X8W0</accession>
<dbReference type="Proteomes" id="UP000274315">
    <property type="component" value="Unassembled WGS sequence"/>
</dbReference>
<feature type="non-terminal residue" evidence="2">
    <location>
        <position position="85"/>
    </location>
</feature>
<protein>
    <submittedName>
        <fullName evidence="2">Uncharacterized protein</fullName>
    </submittedName>
</protein>
<evidence type="ECO:0000313" key="2">
    <source>
        <dbReference type="EMBL" id="RMU78163.1"/>
    </source>
</evidence>